<feature type="transmembrane region" description="Helical" evidence="5">
    <location>
        <begin position="345"/>
        <end position="369"/>
    </location>
</feature>
<proteinExistence type="predicted"/>
<evidence type="ECO:0000313" key="7">
    <source>
        <dbReference type="EMBL" id="MDW5597583.1"/>
    </source>
</evidence>
<protein>
    <submittedName>
        <fullName evidence="7">ABC transporter permease</fullName>
    </submittedName>
</protein>
<evidence type="ECO:0000256" key="1">
    <source>
        <dbReference type="ARBA" id="ARBA00004141"/>
    </source>
</evidence>
<keyword evidence="8" id="KW-1185">Reference proteome</keyword>
<feature type="transmembrane region" description="Helical" evidence="5">
    <location>
        <begin position="295"/>
        <end position="325"/>
    </location>
</feature>
<reference evidence="8" key="1">
    <citation type="submission" date="2023-07" db="EMBL/GenBank/DDBJ databases">
        <title>Conexibacter stalactiti sp. nov., isolated from stalactites in a lava cave and emended description of the genus Conexibacter.</title>
        <authorList>
            <person name="Lee S.D."/>
        </authorList>
    </citation>
    <scope>NUCLEOTIDE SEQUENCE [LARGE SCALE GENOMIC DNA]</scope>
    <source>
        <strain evidence="8">KCTC 39840</strain>
    </source>
</reference>
<feature type="transmembrane region" description="Helical" evidence="5">
    <location>
        <begin position="21"/>
        <end position="42"/>
    </location>
</feature>
<dbReference type="PANTHER" id="PTHR43471:SF3">
    <property type="entry name" value="ABC TRANSPORTER PERMEASE PROTEIN NATB"/>
    <property type="match status" value="1"/>
</dbReference>
<dbReference type="InterPro" id="IPR013525">
    <property type="entry name" value="ABC2_TM"/>
</dbReference>
<feature type="domain" description="ABC-2 type transporter transmembrane" evidence="6">
    <location>
        <begin position="30"/>
        <end position="365"/>
    </location>
</feature>
<keyword evidence="3 5" id="KW-1133">Transmembrane helix</keyword>
<dbReference type="Pfam" id="PF12698">
    <property type="entry name" value="ABC2_membrane_3"/>
    <property type="match status" value="1"/>
</dbReference>
<feature type="transmembrane region" description="Helical" evidence="5">
    <location>
        <begin position="216"/>
        <end position="245"/>
    </location>
</feature>
<dbReference type="EMBL" id="JAWSTH010000094">
    <property type="protein sequence ID" value="MDW5597583.1"/>
    <property type="molecule type" value="Genomic_DNA"/>
</dbReference>
<dbReference type="PANTHER" id="PTHR43471">
    <property type="entry name" value="ABC TRANSPORTER PERMEASE"/>
    <property type="match status" value="1"/>
</dbReference>
<feature type="transmembrane region" description="Helical" evidence="5">
    <location>
        <begin position="257"/>
        <end position="283"/>
    </location>
</feature>
<gene>
    <name evidence="7" type="ORF">R7226_24750</name>
</gene>
<organism evidence="7 8">
    <name type="scientific">Conexibacter stalactiti</name>
    <dbReference type="NCBI Taxonomy" id="1940611"/>
    <lineage>
        <taxon>Bacteria</taxon>
        <taxon>Bacillati</taxon>
        <taxon>Actinomycetota</taxon>
        <taxon>Thermoleophilia</taxon>
        <taxon>Solirubrobacterales</taxon>
        <taxon>Conexibacteraceae</taxon>
        <taxon>Conexibacter</taxon>
    </lineage>
</organism>
<evidence type="ECO:0000256" key="2">
    <source>
        <dbReference type="ARBA" id="ARBA00022692"/>
    </source>
</evidence>
<evidence type="ECO:0000259" key="6">
    <source>
        <dbReference type="Pfam" id="PF12698"/>
    </source>
</evidence>
<evidence type="ECO:0000256" key="4">
    <source>
        <dbReference type="ARBA" id="ARBA00023136"/>
    </source>
</evidence>
<sequence length="391" mass="41047">MNSPRWLVARRELTERARSRAFQVGTAIQLVAILVVLAIAAFTGGGDETKKVALVGAASQPYAQALQSAGPALDATIETTAYDDRAAAVRAVEDGDADVAVIDGREVLVEDDPDDTLAAAVQATRRQLALSDALDRAGVPAAELSAALDPAPLRVQVLEPENEDRGARQGIAFIAVLLLYLAIFTYGLWVAGGIVEEKSSRVIEVVLSAIRPRELLAGKIVGLGLLGLAQFVLVLIVGVAGAQLLDAVDLPHVTVGWVAIIALWFLLGYALYACLYAVAGALVSRQEDLQSSTGALNMVVIGAYILSFVALQSPDGGMLTVLSFLPPSAPMAMPARWLVTDVPTWQLLVSIALTLVAIVAMLKLATAVYSRAALRIGPKLSLRGALASREG</sequence>
<comment type="subcellular location">
    <subcellularLocation>
        <location evidence="1">Membrane</location>
        <topology evidence="1">Multi-pass membrane protein</topology>
    </subcellularLocation>
</comment>
<accession>A0ABU4HWH7</accession>
<evidence type="ECO:0000313" key="8">
    <source>
        <dbReference type="Proteomes" id="UP001284601"/>
    </source>
</evidence>
<name>A0ABU4HWH7_9ACTN</name>
<evidence type="ECO:0000256" key="5">
    <source>
        <dbReference type="SAM" id="Phobius"/>
    </source>
</evidence>
<evidence type="ECO:0000256" key="3">
    <source>
        <dbReference type="ARBA" id="ARBA00022989"/>
    </source>
</evidence>
<comment type="caution">
    <text evidence="7">The sequence shown here is derived from an EMBL/GenBank/DDBJ whole genome shotgun (WGS) entry which is preliminary data.</text>
</comment>
<keyword evidence="4 5" id="KW-0472">Membrane</keyword>
<dbReference type="Proteomes" id="UP001284601">
    <property type="component" value="Unassembled WGS sequence"/>
</dbReference>
<feature type="transmembrane region" description="Helical" evidence="5">
    <location>
        <begin position="171"/>
        <end position="195"/>
    </location>
</feature>
<keyword evidence="2 5" id="KW-0812">Transmembrane</keyword>
<dbReference type="RefSeq" id="WP_318600049.1">
    <property type="nucleotide sequence ID" value="NZ_JAWSTH010000094.1"/>
</dbReference>